<sequence length="97" mass="10786">MPQRDHADLRIIDTNPNMRVVRITHLEHDNRRLREVMRLIVKVAEGSTTANSLPNIARIARAALIEGIPHNPVLLDPSRLHGAEKGNRQSLSAASMA</sequence>
<dbReference type="RefSeq" id="WP_061148915.1">
    <property type="nucleotide sequence ID" value="NZ_FCOM02000021.1"/>
</dbReference>
<dbReference type="EMBL" id="FCOM02000021">
    <property type="protein sequence ID" value="SAL73398.1"/>
    <property type="molecule type" value="Genomic_DNA"/>
</dbReference>
<accession>A0A158JX65</accession>
<evidence type="ECO:0000313" key="2">
    <source>
        <dbReference type="Proteomes" id="UP000055019"/>
    </source>
</evidence>
<keyword evidence="2" id="KW-1185">Reference proteome</keyword>
<dbReference type="Proteomes" id="UP000055019">
    <property type="component" value="Unassembled WGS sequence"/>
</dbReference>
<protein>
    <submittedName>
        <fullName evidence="1">Uncharacterized protein</fullName>
    </submittedName>
</protein>
<name>A0A158JX65_9BURK</name>
<reference evidence="1" key="1">
    <citation type="submission" date="2016-01" db="EMBL/GenBank/DDBJ databases">
        <authorList>
            <person name="Peeters C."/>
        </authorList>
    </citation>
    <scope>NUCLEOTIDE SEQUENCE [LARGE SCALE GENOMIC DNA]</scope>
    <source>
        <strain evidence="1">LMG 29317</strain>
    </source>
</reference>
<gene>
    <name evidence="1" type="ORF">AWB74_04481</name>
</gene>
<dbReference type="OrthoDB" id="9937475at2"/>
<evidence type="ECO:0000313" key="1">
    <source>
        <dbReference type="EMBL" id="SAL73398.1"/>
    </source>
</evidence>
<organism evidence="1 2">
    <name type="scientific">Caballeronia arvi</name>
    <dbReference type="NCBI Taxonomy" id="1777135"/>
    <lineage>
        <taxon>Bacteria</taxon>
        <taxon>Pseudomonadati</taxon>
        <taxon>Pseudomonadota</taxon>
        <taxon>Betaproteobacteria</taxon>
        <taxon>Burkholderiales</taxon>
        <taxon>Burkholderiaceae</taxon>
        <taxon>Caballeronia</taxon>
    </lineage>
</organism>
<proteinExistence type="predicted"/>
<dbReference type="AlphaFoldDB" id="A0A158JX65"/>
<comment type="caution">
    <text evidence="1">The sequence shown here is derived from an EMBL/GenBank/DDBJ whole genome shotgun (WGS) entry which is preliminary data.</text>
</comment>